<gene>
    <name evidence="1" type="ORF">ILEXP_LOCUS23272</name>
</gene>
<protein>
    <submittedName>
        <fullName evidence="1">Uncharacterized protein</fullName>
    </submittedName>
</protein>
<keyword evidence="2" id="KW-1185">Reference proteome</keyword>
<dbReference type="AlphaFoldDB" id="A0ABC8SFR2"/>
<accession>A0ABC8SFR2</accession>
<sequence>MPPYVAVSRRNATWRLPKAAIIPNFNLPMCSFEVKNRTSTENIKSLRLITAIKTPYLLDGRFDLEAYDALGVIVGGTTSEGQLMSWDEHLMLIGHTVNCFGGSIKVIGNTGNPKVCGKPSRRALGVRHLMV</sequence>
<comment type="caution">
    <text evidence="1">The sequence shown here is derived from an EMBL/GenBank/DDBJ whole genome shotgun (WGS) entry which is preliminary data.</text>
</comment>
<dbReference type="PANTHER" id="PTHR12128:SF15">
    <property type="entry name" value="4-HYDROXY-TETRAHYDRODIPICOLINATE SYNTHASE 1, CHLOROPLASTIC"/>
    <property type="match status" value="1"/>
</dbReference>
<dbReference type="InterPro" id="IPR002220">
    <property type="entry name" value="DapA-like"/>
</dbReference>
<dbReference type="InterPro" id="IPR013785">
    <property type="entry name" value="Aldolase_TIM"/>
</dbReference>
<proteinExistence type="predicted"/>
<dbReference type="Gene3D" id="3.20.20.70">
    <property type="entry name" value="Aldolase class I"/>
    <property type="match status" value="1"/>
</dbReference>
<dbReference type="PRINTS" id="PR00146">
    <property type="entry name" value="DHPICSNTHASE"/>
</dbReference>
<dbReference type="PANTHER" id="PTHR12128">
    <property type="entry name" value="DIHYDRODIPICOLINATE SYNTHASE"/>
    <property type="match status" value="1"/>
</dbReference>
<organism evidence="1 2">
    <name type="scientific">Ilex paraguariensis</name>
    <name type="common">yerba mate</name>
    <dbReference type="NCBI Taxonomy" id="185542"/>
    <lineage>
        <taxon>Eukaryota</taxon>
        <taxon>Viridiplantae</taxon>
        <taxon>Streptophyta</taxon>
        <taxon>Embryophyta</taxon>
        <taxon>Tracheophyta</taxon>
        <taxon>Spermatophyta</taxon>
        <taxon>Magnoliopsida</taxon>
        <taxon>eudicotyledons</taxon>
        <taxon>Gunneridae</taxon>
        <taxon>Pentapetalae</taxon>
        <taxon>asterids</taxon>
        <taxon>campanulids</taxon>
        <taxon>Aquifoliales</taxon>
        <taxon>Aquifoliaceae</taxon>
        <taxon>Ilex</taxon>
    </lineage>
</organism>
<dbReference type="SUPFAM" id="SSF51569">
    <property type="entry name" value="Aldolase"/>
    <property type="match status" value="1"/>
</dbReference>
<dbReference type="EMBL" id="CAUOFW020002602">
    <property type="protein sequence ID" value="CAK9154916.1"/>
    <property type="molecule type" value="Genomic_DNA"/>
</dbReference>
<dbReference type="Proteomes" id="UP001642360">
    <property type="component" value="Unassembled WGS sequence"/>
</dbReference>
<evidence type="ECO:0000313" key="1">
    <source>
        <dbReference type="EMBL" id="CAK9154916.1"/>
    </source>
</evidence>
<name>A0ABC8SFR2_9AQUA</name>
<evidence type="ECO:0000313" key="2">
    <source>
        <dbReference type="Proteomes" id="UP001642360"/>
    </source>
</evidence>
<dbReference type="Pfam" id="PF00701">
    <property type="entry name" value="DHDPS"/>
    <property type="match status" value="1"/>
</dbReference>
<reference evidence="1 2" key="1">
    <citation type="submission" date="2024-02" db="EMBL/GenBank/DDBJ databases">
        <authorList>
            <person name="Vignale AGUSTIN F."/>
            <person name="Sosa J E."/>
            <person name="Modenutti C."/>
        </authorList>
    </citation>
    <scope>NUCLEOTIDE SEQUENCE [LARGE SCALE GENOMIC DNA]</scope>
</reference>